<keyword evidence="7" id="KW-0132">Cell division</keyword>
<evidence type="ECO:0000259" key="15">
    <source>
        <dbReference type="Pfam" id="PF18075"/>
    </source>
</evidence>
<dbReference type="NCBIfam" id="TIGR00439">
    <property type="entry name" value="FtsX_Gneg"/>
    <property type="match status" value="1"/>
</dbReference>
<evidence type="ECO:0000256" key="1">
    <source>
        <dbReference type="ARBA" id="ARBA00004429"/>
    </source>
</evidence>
<protein>
    <recommendedName>
        <fullName evidence="4">Cell division protein FtsX</fullName>
    </recommendedName>
</protein>
<keyword evidence="5" id="KW-1003">Cell membrane</keyword>
<evidence type="ECO:0000256" key="3">
    <source>
        <dbReference type="ARBA" id="ARBA00011160"/>
    </source>
</evidence>
<gene>
    <name evidence="16" type="ORF">MNBD_GAMMA20-148</name>
</gene>
<comment type="similarity">
    <text evidence="2">Belongs to the ABC-4 integral membrane protein family. FtsX subfamily.</text>
</comment>
<dbReference type="PANTHER" id="PTHR47755:SF1">
    <property type="entry name" value="CELL DIVISION PROTEIN FTSX"/>
    <property type="match status" value="1"/>
</dbReference>
<evidence type="ECO:0000256" key="8">
    <source>
        <dbReference type="ARBA" id="ARBA00022692"/>
    </source>
</evidence>
<keyword evidence="11" id="KW-0131">Cell cycle</keyword>
<feature type="transmembrane region" description="Helical" evidence="13">
    <location>
        <begin position="256"/>
        <end position="278"/>
    </location>
</feature>
<dbReference type="PIRSF" id="PIRSF003097">
    <property type="entry name" value="FtsX"/>
    <property type="match status" value="1"/>
</dbReference>
<evidence type="ECO:0000256" key="4">
    <source>
        <dbReference type="ARBA" id="ARBA00021907"/>
    </source>
</evidence>
<evidence type="ECO:0000256" key="13">
    <source>
        <dbReference type="SAM" id="Phobius"/>
    </source>
</evidence>
<dbReference type="PANTHER" id="PTHR47755">
    <property type="entry name" value="CELL DIVISION PROTEIN FTSX"/>
    <property type="match status" value="1"/>
</dbReference>
<sequence length="331" mass="36479">MKRSTRKSRTRPIEPEARGKSQKPRGRINAYFTHHLWVLVSSLGQLWRTPLSTLMTAAVIGIALALPAGLHVLLSNVQQLSSGWEGSAQVSLFIKQDVSEKHIQSLAKTLRDWDGVAEVHYISREQALAEFRELSGFGDALDSLTENPLPAVLVLRPTLAQAEPASMSQLLDRLRQLDAVDQAQLDMEWVRRLNSIIDVGKRGALLLGTLLAMAILLVVGNTIRLTIYARREEIIITKLIGATNAFIRRPFLYTGFWYGLMGAVTAWLLVSGFLGLLSAPVSQLSFLYDSQFRLGGLDFITSLFLLLSGALLGLAGSWLAVGRHLQAIEPT</sequence>
<keyword evidence="9 13" id="KW-1133">Transmembrane helix</keyword>
<evidence type="ECO:0000256" key="6">
    <source>
        <dbReference type="ARBA" id="ARBA00022519"/>
    </source>
</evidence>
<feature type="compositionally biased region" description="Basic residues" evidence="12">
    <location>
        <begin position="1"/>
        <end position="10"/>
    </location>
</feature>
<dbReference type="AlphaFoldDB" id="A0A3B1BDF5"/>
<keyword evidence="6" id="KW-0997">Cell inner membrane</keyword>
<reference evidence="16" key="1">
    <citation type="submission" date="2018-06" db="EMBL/GenBank/DDBJ databases">
        <authorList>
            <person name="Zhirakovskaya E."/>
        </authorList>
    </citation>
    <scope>NUCLEOTIDE SEQUENCE</scope>
</reference>
<evidence type="ECO:0000256" key="7">
    <source>
        <dbReference type="ARBA" id="ARBA00022618"/>
    </source>
</evidence>
<dbReference type="GO" id="GO:0005886">
    <property type="term" value="C:plasma membrane"/>
    <property type="evidence" value="ECO:0007669"/>
    <property type="project" value="UniProtKB-SubCell"/>
</dbReference>
<organism evidence="16">
    <name type="scientific">hydrothermal vent metagenome</name>
    <dbReference type="NCBI Taxonomy" id="652676"/>
    <lineage>
        <taxon>unclassified sequences</taxon>
        <taxon>metagenomes</taxon>
        <taxon>ecological metagenomes</taxon>
    </lineage>
</organism>
<dbReference type="InterPro" id="IPR040690">
    <property type="entry name" value="FtsX_ECD"/>
</dbReference>
<name>A0A3B1BDF5_9ZZZZ</name>
<dbReference type="GO" id="GO:0032153">
    <property type="term" value="C:cell division site"/>
    <property type="evidence" value="ECO:0007669"/>
    <property type="project" value="TreeGrafter"/>
</dbReference>
<evidence type="ECO:0000256" key="11">
    <source>
        <dbReference type="ARBA" id="ARBA00023306"/>
    </source>
</evidence>
<evidence type="ECO:0000313" key="16">
    <source>
        <dbReference type="EMBL" id="VAX04355.1"/>
    </source>
</evidence>
<dbReference type="EMBL" id="UOFU01000378">
    <property type="protein sequence ID" value="VAX04355.1"/>
    <property type="molecule type" value="Genomic_DNA"/>
</dbReference>
<evidence type="ECO:0000256" key="5">
    <source>
        <dbReference type="ARBA" id="ARBA00022475"/>
    </source>
</evidence>
<proteinExistence type="inferred from homology"/>
<evidence type="ECO:0000256" key="10">
    <source>
        <dbReference type="ARBA" id="ARBA00023136"/>
    </source>
</evidence>
<evidence type="ECO:0000259" key="14">
    <source>
        <dbReference type="Pfam" id="PF02687"/>
    </source>
</evidence>
<evidence type="ECO:0000256" key="2">
    <source>
        <dbReference type="ARBA" id="ARBA00007379"/>
    </source>
</evidence>
<dbReference type="InterPro" id="IPR003838">
    <property type="entry name" value="ABC3_permease_C"/>
</dbReference>
<feature type="transmembrane region" description="Helical" evidence="13">
    <location>
        <begin position="53"/>
        <end position="74"/>
    </location>
</feature>
<feature type="domain" description="FtsX extracellular" evidence="15">
    <location>
        <begin position="89"/>
        <end position="182"/>
    </location>
</feature>
<dbReference type="Pfam" id="PF02687">
    <property type="entry name" value="FtsX"/>
    <property type="match status" value="1"/>
</dbReference>
<feature type="transmembrane region" description="Helical" evidence="13">
    <location>
        <begin position="204"/>
        <end position="223"/>
    </location>
</feature>
<feature type="region of interest" description="Disordered" evidence="12">
    <location>
        <begin position="1"/>
        <end position="24"/>
    </location>
</feature>
<dbReference type="InterPro" id="IPR004513">
    <property type="entry name" value="FtsX"/>
</dbReference>
<feature type="transmembrane region" description="Helical" evidence="13">
    <location>
        <begin position="299"/>
        <end position="321"/>
    </location>
</feature>
<dbReference type="GO" id="GO:0051301">
    <property type="term" value="P:cell division"/>
    <property type="evidence" value="ECO:0007669"/>
    <property type="project" value="UniProtKB-KW"/>
</dbReference>
<comment type="subunit">
    <text evidence="3">Forms a membrane-associated complex with FtsE.</text>
</comment>
<feature type="domain" description="ABC3 transporter permease C-terminal" evidence="14">
    <location>
        <begin position="207"/>
        <end position="321"/>
    </location>
</feature>
<dbReference type="InterPro" id="IPR047590">
    <property type="entry name" value="FtsX_proteobact-type"/>
</dbReference>
<evidence type="ECO:0000256" key="9">
    <source>
        <dbReference type="ARBA" id="ARBA00022989"/>
    </source>
</evidence>
<dbReference type="Gene3D" id="3.30.70.3040">
    <property type="match status" value="1"/>
</dbReference>
<keyword evidence="10 13" id="KW-0472">Membrane</keyword>
<accession>A0A3B1BDF5</accession>
<keyword evidence="8 13" id="KW-0812">Transmembrane</keyword>
<comment type="subcellular location">
    <subcellularLocation>
        <location evidence="1">Cell inner membrane</location>
        <topology evidence="1">Multi-pass membrane protein</topology>
    </subcellularLocation>
</comment>
<dbReference type="Pfam" id="PF18075">
    <property type="entry name" value="FtsX_ECD"/>
    <property type="match status" value="1"/>
</dbReference>
<evidence type="ECO:0000256" key="12">
    <source>
        <dbReference type="SAM" id="MobiDB-lite"/>
    </source>
</evidence>